<dbReference type="OrthoDB" id="9793465at2"/>
<keyword evidence="3" id="KW-1185">Reference proteome</keyword>
<name>A0A0R2JNT8_9LACO</name>
<sequence length="152" mass="16390">MLKEGQFMAAEETIVLDQPTGSAGTTRVNVRVIDIIAALAAQEVEGVASLRGSISDRAQEAFGFMVRGKGVEIVQTETGLTIDVYIYVNYGVSVPKLAVQVQERIMMQIAAMTELTVNTVNVHVEGMISPKTATTIDPNNLFGEEETVEDAQ</sequence>
<dbReference type="EMBL" id="JQCD01000029">
    <property type="protein sequence ID" value="KRN76524.1"/>
    <property type="molecule type" value="Genomic_DNA"/>
</dbReference>
<evidence type="ECO:0000313" key="2">
    <source>
        <dbReference type="EMBL" id="KRN76524.1"/>
    </source>
</evidence>
<gene>
    <name evidence="2" type="ORF">IV67_GL000784</name>
</gene>
<evidence type="ECO:0008006" key="4">
    <source>
        <dbReference type="Google" id="ProtNLM"/>
    </source>
</evidence>
<protein>
    <recommendedName>
        <fullName evidence="4">Alkaline shock protein</fullName>
    </recommendedName>
</protein>
<dbReference type="PATRIC" id="fig|1620.3.peg.798"/>
<comment type="caution">
    <text evidence="2">The sequence shown here is derived from an EMBL/GenBank/DDBJ whole genome shotgun (WGS) entry which is preliminary data.</text>
</comment>
<comment type="similarity">
    <text evidence="1">Belongs to the asp23 family.</text>
</comment>
<dbReference type="Proteomes" id="UP000051673">
    <property type="component" value="Unassembled WGS sequence"/>
</dbReference>
<organism evidence="2 3">
    <name type="scientific">Weissella minor</name>
    <dbReference type="NCBI Taxonomy" id="1620"/>
    <lineage>
        <taxon>Bacteria</taxon>
        <taxon>Bacillati</taxon>
        <taxon>Bacillota</taxon>
        <taxon>Bacilli</taxon>
        <taxon>Lactobacillales</taxon>
        <taxon>Lactobacillaceae</taxon>
        <taxon>Weissella</taxon>
    </lineage>
</organism>
<evidence type="ECO:0000256" key="1">
    <source>
        <dbReference type="ARBA" id="ARBA00005721"/>
    </source>
</evidence>
<dbReference type="InterPro" id="IPR005531">
    <property type="entry name" value="Asp23"/>
</dbReference>
<dbReference type="Pfam" id="PF03780">
    <property type="entry name" value="Asp23"/>
    <property type="match status" value="1"/>
</dbReference>
<evidence type="ECO:0000313" key="3">
    <source>
        <dbReference type="Proteomes" id="UP000051673"/>
    </source>
</evidence>
<dbReference type="STRING" id="1620.IV67_GL000784"/>
<proteinExistence type="inferred from homology"/>
<accession>A0A0R2JNT8</accession>
<reference evidence="2 3" key="1">
    <citation type="journal article" date="2015" name="Genome Announc.">
        <title>Expanding the biotechnology potential of lactobacilli through comparative genomics of 213 strains and associated genera.</title>
        <authorList>
            <person name="Sun Z."/>
            <person name="Harris H.M."/>
            <person name="McCann A."/>
            <person name="Guo C."/>
            <person name="Argimon S."/>
            <person name="Zhang W."/>
            <person name="Yang X."/>
            <person name="Jeffery I.B."/>
            <person name="Cooney J.C."/>
            <person name="Kagawa T.F."/>
            <person name="Liu W."/>
            <person name="Song Y."/>
            <person name="Salvetti E."/>
            <person name="Wrobel A."/>
            <person name="Rasinkangas P."/>
            <person name="Parkhill J."/>
            <person name="Rea M.C."/>
            <person name="O'Sullivan O."/>
            <person name="Ritari J."/>
            <person name="Douillard F.P."/>
            <person name="Paul Ross R."/>
            <person name="Yang R."/>
            <person name="Briner A.E."/>
            <person name="Felis G.E."/>
            <person name="de Vos W.M."/>
            <person name="Barrangou R."/>
            <person name="Klaenhammer T.R."/>
            <person name="Caufield P.W."/>
            <person name="Cui Y."/>
            <person name="Zhang H."/>
            <person name="O'Toole P.W."/>
        </authorList>
    </citation>
    <scope>NUCLEOTIDE SEQUENCE [LARGE SCALE GENOMIC DNA]</scope>
    <source>
        <strain evidence="2 3">DSM 20014</strain>
    </source>
</reference>
<dbReference type="PANTHER" id="PTHR34297">
    <property type="entry name" value="HYPOTHETICAL CYTOSOLIC PROTEIN-RELATED"/>
    <property type="match status" value="1"/>
</dbReference>
<dbReference type="PANTHER" id="PTHR34297:SF1">
    <property type="entry name" value="ASP23_GLS24 FAMILY ENVELOPE STRESS RESPONSE PROTEIN"/>
    <property type="match status" value="1"/>
</dbReference>
<dbReference type="AlphaFoldDB" id="A0A0R2JNT8"/>